<keyword evidence="3" id="KW-0862">Zinc</keyword>
<dbReference type="Gene3D" id="2.20.25.240">
    <property type="match status" value="1"/>
</dbReference>
<evidence type="ECO:0000313" key="8">
    <source>
        <dbReference type="WBParaSite" id="MhA1_Contig2155.frz3.gene6"/>
    </source>
</evidence>
<reference evidence="8" key="1">
    <citation type="submission" date="2016-11" db="UniProtKB">
        <authorList>
            <consortium name="WormBaseParasite"/>
        </authorList>
    </citation>
    <scope>IDENTIFICATION</scope>
</reference>
<dbReference type="InterPro" id="IPR018289">
    <property type="entry name" value="MULE_transposase_dom"/>
</dbReference>
<protein>
    <submittedName>
        <fullName evidence="8">SWIM-type domain-containing protein</fullName>
    </submittedName>
</protein>
<feature type="region of interest" description="Disordered" evidence="4">
    <location>
        <begin position="1"/>
        <end position="58"/>
    </location>
</feature>
<feature type="compositionally biased region" description="Polar residues" evidence="4">
    <location>
        <begin position="10"/>
        <end position="19"/>
    </location>
</feature>
<evidence type="ECO:0000313" key="7">
    <source>
        <dbReference type="Proteomes" id="UP000095281"/>
    </source>
</evidence>
<accession>A0A1I8BGJ8</accession>
<evidence type="ECO:0000256" key="3">
    <source>
        <dbReference type="ARBA" id="ARBA00022833"/>
    </source>
</evidence>
<keyword evidence="7" id="KW-1185">Reference proteome</keyword>
<dbReference type="Pfam" id="PF10551">
    <property type="entry name" value="MULE"/>
    <property type="match status" value="1"/>
</dbReference>
<feature type="region of interest" description="Disordered" evidence="4">
    <location>
        <begin position="229"/>
        <end position="271"/>
    </location>
</feature>
<feature type="domain" description="MULE transposase" evidence="6">
    <location>
        <begin position="361"/>
        <end position="428"/>
    </location>
</feature>
<dbReference type="WBParaSite" id="MhA1_Contig2155.frz3.gene6">
    <property type="protein sequence ID" value="MhA1_Contig2155.frz3.gene6"/>
    <property type="gene ID" value="MhA1_Contig2155.frz3.gene6"/>
</dbReference>
<evidence type="ECO:0000259" key="6">
    <source>
        <dbReference type="Pfam" id="PF10551"/>
    </source>
</evidence>
<organism evidence="7 8">
    <name type="scientific">Meloidogyne hapla</name>
    <name type="common">Root-knot nematode worm</name>
    <dbReference type="NCBI Taxonomy" id="6305"/>
    <lineage>
        <taxon>Eukaryota</taxon>
        <taxon>Metazoa</taxon>
        <taxon>Ecdysozoa</taxon>
        <taxon>Nematoda</taxon>
        <taxon>Chromadorea</taxon>
        <taxon>Rhabditida</taxon>
        <taxon>Tylenchina</taxon>
        <taxon>Tylenchomorpha</taxon>
        <taxon>Tylenchoidea</taxon>
        <taxon>Meloidogynidae</taxon>
        <taxon>Meloidogyninae</taxon>
        <taxon>Meloidogyne</taxon>
    </lineage>
</organism>
<feature type="compositionally biased region" description="Basic residues" evidence="4">
    <location>
        <begin position="251"/>
        <end position="260"/>
    </location>
</feature>
<sequence>MQEEQRDQESSILTQSDATSKPEDNGGNTNHEGTTVDKDDFSKQKDDFSKQKDVSKDGGAEVKAQIGAMLSNEGCPVTVEIISVRHGDNVDVEHDSNTEHDDYDEMMPQDEDALTFAGSIEGAEYETTSPSKNKPILHHNNVPYIFHQLSKNGLTKFWRCESFRGLETKCKARLHTDLDDVVIKELGTHICIKGSAQRNAAKLKLRTPKSEGSTSTIIERTLRSATKPKIEPKISVDDFESSPEPVTVKTSTRRPKRARPKTNLPPSVPEHLRDLEIPNGYKIYVRPKEGGAEGEMEEEQFLLADSDVYEESGDQRILIFARASTAGWIDQVQQIFVDGTLPVAPILFNQLYLFMARRGAWVFPICYCLLTSKTQKSYERMLDLIQQRWPAFSPHSASIDFEQGFFNAMRAKHPQCNLHFGFFHLSQNLKKQMTEQGLIQLYNTDAVFAESARMIICLAFLPITDLAAALTVLEACLPNQLQRVFDWFLVNYTGRPRFDGTLSQPVFSPNQWNVYQRTLDGVDRIEYYVEAIHRRTKRAFTPIRTNLWAFIDIIRKEQKRTDDEINQFMSGVDPPKKGRKQLAAEAKILNLVQQYVPIVDHMYANQIHDPNRIIDFLAQISRNCEADH</sequence>
<dbReference type="OMA" id="ELGTHIC"/>
<feature type="domain" description="FLYWCH-type" evidence="5">
    <location>
        <begin position="129"/>
        <end position="184"/>
    </location>
</feature>
<dbReference type="AlphaFoldDB" id="A0A1I8BGJ8"/>
<dbReference type="InterPro" id="IPR007588">
    <property type="entry name" value="Znf_FLYWCH"/>
</dbReference>
<feature type="compositionally biased region" description="Basic and acidic residues" evidence="4">
    <location>
        <begin position="34"/>
        <end position="58"/>
    </location>
</feature>
<keyword evidence="2" id="KW-0863">Zinc-finger</keyword>
<dbReference type="GO" id="GO:0008270">
    <property type="term" value="F:zinc ion binding"/>
    <property type="evidence" value="ECO:0007669"/>
    <property type="project" value="UniProtKB-KW"/>
</dbReference>
<evidence type="ECO:0000259" key="5">
    <source>
        <dbReference type="Pfam" id="PF04500"/>
    </source>
</evidence>
<proteinExistence type="predicted"/>
<evidence type="ECO:0000256" key="1">
    <source>
        <dbReference type="ARBA" id="ARBA00022723"/>
    </source>
</evidence>
<keyword evidence="1" id="KW-0479">Metal-binding</keyword>
<dbReference type="Pfam" id="PF04500">
    <property type="entry name" value="FLYWCH"/>
    <property type="match status" value="1"/>
</dbReference>
<dbReference type="Proteomes" id="UP000095281">
    <property type="component" value="Unplaced"/>
</dbReference>
<name>A0A1I8BGJ8_MELHA</name>
<evidence type="ECO:0000256" key="4">
    <source>
        <dbReference type="SAM" id="MobiDB-lite"/>
    </source>
</evidence>
<evidence type="ECO:0000256" key="2">
    <source>
        <dbReference type="ARBA" id="ARBA00022771"/>
    </source>
</evidence>